<dbReference type="PRINTS" id="PR00081">
    <property type="entry name" value="GDHRDH"/>
</dbReference>
<dbReference type="Gene3D" id="3.40.50.720">
    <property type="entry name" value="NAD(P)-binding Rossmann-like Domain"/>
    <property type="match status" value="1"/>
</dbReference>
<dbReference type="GO" id="GO:0016616">
    <property type="term" value="F:oxidoreductase activity, acting on the CH-OH group of donors, NAD or NADP as acceptor"/>
    <property type="evidence" value="ECO:0007669"/>
    <property type="project" value="TreeGrafter"/>
</dbReference>
<dbReference type="PANTHER" id="PTHR24322:SF748">
    <property type="entry name" value="FI23927P1-RELATED"/>
    <property type="match status" value="1"/>
</dbReference>
<dbReference type="OrthoDB" id="10253736at2759"/>
<comment type="similarity">
    <text evidence="1 4">Belongs to the short-chain dehydrogenases/reductases (SDR) family.</text>
</comment>
<evidence type="ECO:0000256" key="3">
    <source>
        <dbReference type="ARBA" id="ARBA00023027"/>
    </source>
</evidence>
<evidence type="ECO:0000256" key="4">
    <source>
        <dbReference type="RuleBase" id="RU000363"/>
    </source>
</evidence>
<keyword evidence="6" id="KW-0472">Membrane</keyword>
<evidence type="ECO:0000256" key="1">
    <source>
        <dbReference type="ARBA" id="ARBA00006484"/>
    </source>
</evidence>
<feature type="region of interest" description="Disordered" evidence="5">
    <location>
        <begin position="433"/>
        <end position="475"/>
    </location>
</feature>
<evidence type="ECO:0000313" key="8">
    <source>
        <dbReference type="Proteomes" id="UP000279307"/>
    </source>
</evidence>
<dbReference type="GO" id="GO:0005811">
    <property type="term" value="C:lipid droplet"/>
    <property type="evidence" value="ECO:0007669"/>
    <property type="project" value="TreeGrafter"/>
</dbReference>
<accession>A0A3L8D504</accession>
<keyword evidence="6" id="KW-1133">Transmembrane helix</keyword>
<organism evidence="7 8">
    <name type="scientific">Ooceraea biroi</name>
    <name type="common">Clonal raider ant</name>
    <name type="synonym">Cerapachys biroi</name>
    <dbReference type="NCBI Taxonomy" id="2015173"/>
    <lineage>
        <taxon>Eukaryota</taxon>
        <taxon>Metazoa</taxon>
        <taxon>Ecdysozoa</taxon>
        <taxon>Arthropoda</taxon>
        <taxon>Hexapoda</taxon>
        <taxon>Insecta</taxon>
        <taxon>Pterygota</taxon>
        <taxon>Neoptera</taxon>
        <taxon>Endopterygota</taxon>
        <taxon>Hymenoptera</taxon>
        <taxon>Apocrita</taxon>
        <taxon>Aculeata</taxon>
        <taxon>Formicoidea</taxon>
        <taxon>Formicidae</taxon>
        <taxon>Dorylinae</taxon>
        <taxon>Ooceraea</taxon>
    </lineage>
</organism>
<evidence type="ECO:0000256" key="2">
    <source>
        <dbReference type="ARBA" id="ARBA00023002"/>
    </source>
</evidence>
<keyword evidence="2" id="KW-0560">Oxidoreductase</keyword>
<dbReference type="Pfam" id="PF00106">
    <property type="entry name" value="adh_short"/>
    <property type="match status" value="1"/>
</dbReference>
<gene>
    <name evidence="7" type="ORF">DMN91_012215</name>
</gene>
<evidence type="ECO:0008006" key="9">
    <source>
        <dbReference type="Google" id="ProtNLM"/>
    </source>
</evidence>
<dbReference type="PANTHER" id="PTHR24322">
    <property type="entry name" value="PKSB"/>
    <property type="match status" value="1"/>
</dbReference>
<dbReference type="FunFam" id="3.40.50.720:FF:000202">
    <property type="entry name" value="Short-chain dehydrogenase/reductase family 16C member 6"/>
    <property type="match status" value="1"/>
</dbReference>
<dbReference type="InterPro" id="IPR002347">
    <property type="entry name" value="SDR_fam"/>
</dbReference>
<dbReference type="AlphaFoldDB" id="A0A3L8D504"/>
<dbReference type="PRINTS" id="PR00080">
    <property type="entry name" value="SDRFAMILY"/>
</dbReference>
<protein>
    <recommendedName>
        <fullName evidence="9">Epidermal retinol dehydrogenase</fullName>
    </recommendedName>
</protein>
<dbReference type="Proteomes" id="UP000279307">
    <property type="component" value="Chromosome 13"/>
</dbReference>
<proteinExistence type="inferred from homology"/>
<reference evidence="7 8" key="1">
    <citation type="journal article" date="2018" name="Genome Res.">
        <title>The genomic architecture and molecular evolution of ant odorant receptors.</title>
        <authorList>
            <person name="McKenzie S.K."/>
            <person name="Kronauer D.J.C."/>
        </authorList>
    </citation>
    <scope>NUCLEOTIDE SEQUENCE [LARGE SCALE GENOMIC DNA]</scope>
    <source>
        <strain evidence="7">Clonal line C1</strain>
    </source>
</reference>
<dbReference type="EMBL" id="QOIP01000013">
    <property type="protein sequence ID" value="RLU15221.1"/>
    <property type="molecule type" value="Genomic_DNA"/>
</dbReference>
<dbReference type="SUPFAM" id="SSF51735">
    <property type="entry name" value="NAD(P)-binding Rossmann-fold domains"/>
    <property type="match status" value="1"/>
</dbReference>
<comment type="caution">
    <text evidence="7">The sequence shown here is derived from an EMBL/GenBank/DDBJ whole genome shotgun (WGS) entry which is preliminary data.</text>
</comment>
<evidence type="ECO:0000256" key="5">
    <source>
        <dbReference type="SAM" id="MobiDB-lite"/>
    </source>
</evidence>
<sequence length="475" mass="52262">MFSALYRRPVLCGVSALHYSSHFPHHHPPRAAWLARSFHSCDRTARLKRVEDLGILVGETPLRESCWSSVVASKPGLDVTTPSALRGVRGCGIDRPDYREAAQGARRRQAKAIAGNRICATTTRPRSHDTYVSASNMTYLRSIADIIGFVMLSIIALVRGIIWALIPKKYRMKSINGEIALVTGGGGGLGRLLSLRLSKLGAIVVVWDINEAGIEETVKLVRAAGGTCYGYVCDLCDREDIYNKAKIIKEEIGKVSILINNAGVVMATKLLDTPDKMIIRTMDVNIMSHFWTAKAFLPAMMQANKGHIVSVASLAGLCGVANLVDYCTSKYAAVGFDESLRVELESEGYNINTTVICPYFIRSTGMFEDVQSRYLSTLSPNDVADRIITALRCNEKYAIIPGYLQILLVLKWMFPPECTAMFLRGVVKQVSLNSPPSASTTTEKEEMRSVPTKDQNGAAIHQQLSRRVSSSERKP</sequence>
<feature type="transmembrane region" description="Helical" evidence="6">
    <location>
        <begin position="146"/>
        <end position="166"/>
    </location>
</feature>
<keyword evidence="3" id="KW-0520">NAD</keyword>
<dbReference type="CDD" id="cd05339">
    <property type="entry name" value="17beta-HSDXI-like_SDR_c"/>
    <property type="match status" value="1"/>
</dbReference>
<name>A0A3L8D504_OOCBI</name>
<evidence type="ECO:0000313" key="7">
    <source>
        <dbReference type="EMBL" id="RLU15221.1"/>
    </source>
</evidence>
<dbReference type="InterPro" id="IPR036291">
    <property type="entry name" value="NAD(P)-bd_dom_sf"/>
</dbReference>
<evidence type="ECO:0000256" key="6">
    <source>
        <dbReference type="SAM" id="Phobius"/>
    </source>
</evidence>
<keyword evidence="6" id="KW-0812">Transmembrane</keyword>